<sequence length="353" mass="37519">MDVLAFSTVPAVPDGGDGVEVITEPAAHISEALADLADAGLTVTGPSVTMTHPLARHLSRTAVIHRFERPADYTARGLVEFAAWAMDLNCVFRIGNGPFRNVDGENLLAPGNEVKVPVHPEARNRRLRNLRSLREAGYYLNEELPAVPADAELILRDPAEVTHRLCALSVIAVAAGHLLRGYLPPADDLIAGVDLRFTAREQGFLDAIFSGRTGVTPALTAEAVTFRDAAFAAEALGWALTLVDAPPSRTTAWSFTADDWRDATDPALPGEVLDAGCAVVLAGTGVLRDPSRILEALDLVHVVHHSLEVGAGAGVGEYDWATGSLPLVARAWTRALAWICAPGSGWGEAERLI</sequence>
<protein>
    <submittedName>
        <fullName evidence="1">DUF4272 domain-containing protein</fullName>
    </submittedName>
</protein>
<accession>A0ABY8VMA7</accession>
<organism evidence="1 2">
    <name type="scientific">Corynebacterium suedekumii</name>
    <dbReference type="NCBI Taxonomy" id="3049801"/>
    <lineage>
        <taxon>Bacteria</taxon>
        <taxon>Bacillati</taxon>
        <taxon>Actinomycetota</taxon>
        <taxon>Actinomycetes</taxon>
        <taxon>Mycobacteriales</taxon>
        <taxon>Corynebacteriaceae</taxon>
        <taxon>Corynebacterium</taxon>
    </lineage>
</organism>
<dbReference type="InterPro" id="IPR025368">
    <property type="entry name" value="DUF4272"/>
</dbReference>
<gene>
    <name evidence="1" type="ORF">QP029_02820</name>
</gene>
<name>A0ABY8VMA7_9CORY</name>
<evidence type="ECO:0000313" key="1">
    <source>
        <dbReference type="EMBL" id="WIM70779.1"/>
    </source>
</evidence>
<reference evidence="1 2" key="1">
    <citation type="submission" date="2023-05" db="EMBL/GenBank/DDBJ databases">
        <title>Corynebacterium suedekumii sp. nov. and Corynebacterium breve sp. nov. isolated from raw cow's milk.</title>
        <authorList>
            <person name="Baer M.K."/>
            <person name="Mehl L."/>
            <person name="Hellmuth R."/>
            <person name="Marke G."/>
            <person name="Lipski A."/>
        </authorList>
    </citation>
    <scope>NUCLEOTIDE SEQUENCE [LARGE SCALE GENOMIC DNA]</scope>
    <source>
        <strain evidence="1 2">LM112</strain>
    </source>
</reference>
<dbReference type="EMBL" id="CP126970">
    <property type="protein sequence ID" value="WIM70779.1"/>
    <property type="molecule type" value="Genomic_DNA"/>
</dbReference>
<proteinExistence type="predicted"/>
<dbReference type="Pfam" id="PF14094">
    <property type="entry name" value="DUF4272"/>
    <property type="match status" value="1"/>
</dbReference>
<evidence type="ECO:0000313" key="2">
    <source>
        <dbReference type="Proteomes" id="UP001238805"/>
    </source>
</evidence>
<keyword evidence="2" id="KW-1185">Reference proteome</keyword>
<dbReference type="Proteomes" id="UP001238805">
    <property type="component" value="Chromosome"/>
</dbReference>
<dbReference type="RefSeq" id="WP_284875359.1">
    <property type="nucleotide sequence ID" value="NZ_CP126970.1"/>
</dbReference>